<comment type="caution">
    <text evidence="6">The sequence shown here is derived from an EMBL/GenBank/DDBJ whole genome shotgun (WGS) entry which is preliminary data.</text>
</comment>
<dbReference type="EMBL" id="SBKP01000019">
    <property type="protein sequence ID" value="RXR25605.1"/>
    <property type="molecule type" value="Genomic_DNA"/>
</dbReference>
<dbReference type="GO" id="GO:0003677">
    <property type="term" value="F:DNA binding"/>
    <property type="evidence" value="ECO:0007669"/>
    <property type="project" value="UniProtKB-KW"/>
</dbReference>
<dbReference type="Gene3D" id="1.10.150.130">
    <property type="match status" value="1"/>
</dbReference>
<dbReference type="OrthoDB" id="7510934at2"/>
<evidence type="ECO:0000259" key="5">
    <source>
        <dbReference type="PROSITE" id="PS51898"/>
    </source>
</evidence>
<keyword evidence="2" id="KW-0229">DNA integration</keyword>
<dbReference type="PANTHER" id="PTHR30349:SF41">
    <property type="entry name" value="INTEGRASE_RECOMBINASE PROTEIN MJ0367-RELATED"/>
    <property type="match status" value="1"/>
</dbReference>
<evidence type="ECO:0000313" key="6">
    <source>
        <dbReference type="EMBL" id="RXR25605.1"/>
    </source>
</evidence>
<evidence type="ECO:0000256" key="1">
    <source>
        <dbReference type="ARBA" id="ARBA00008857"/>
    </source>
</evidence>
<dbReference type="InterPro" id="IPR010998">
    <property type="entry name" value="Integrase_recombinase_N"/>
</dbReference>
<dbReference type="InterPro" id="IPR013762">
    <property type="entry name" value="Integrase-like_cat_sf"/>
</dbReference>
<reference evidence="7" key="1">
    <citation type="submission" date="2019-01" db="EMBL/GenBank/DDBJ databases">
        <title>Cytophagaceae bacterium strain CAR-16.</title>
        <authorList>
            <person name="Chen W.-M."/>
        </authorList>
    </citation>
    <scope>NUCLEOTIDE SEQUENCE [LARGE SCALE GENOMIC DNA]</scope>
    <source>
        <strain evidence="7">CHR27</strain>
    </source>
</reference>
<keyword evidence="7" id="KW-1185">Reference proteome</keyword>
<dbReference type="AlphaFoldDB" id="A0A4Q1KF09"/>
<dbReference type="SUPFAM" id="SSF56349">
    <property type="entry name" value="DNA breaking-rejoining enzymes"/>
    <property type="match status" value="1"/>
</dbReference>
<evidence type="ECO:0000256" key="2">
    <source>
        <dbReference type="ARBA" id="ARBA00022908"/>
    </source>
</evidence>
<evidence type="ECO:0000256" key="4">
    <source>
        <dbReference type="ARBA" id="ARBA00023172"/>
    </source>
</evidence>
<evidence type="ECO:0000313" key="7">
    <source>
        <dbReference type="Proteomes" id="UP000290958"/>
    </source>
</evidence>
<protein>
    <recommendedName>
        <fullName evidence="5">Tyr recombinase domain-containing protein</fullName>
    </recommendedName>
</protein>
<dbReference type="InterPro" id="IPR050090">
    <property type="entry name" value="Tyrosine_recombinase_XerCD"/>
</dbReference>
<dbReference type="PROSITE" id="PS51898">
    <property type="entry name" value="TYR_RECOMBINASE"/>
    <property type="match status" value="1"/>
</dbReference>
<comment type="similarity">
    <text evidence="1">Belongs to the 'phage' integrase family.</text>
</comment>
<dbReference type="Proteomes" id="UP000290958">
    <property type="component" value="Unassembled WGS sequence"/>
</dbReference>
<dbReference type="Pfam" id="PF00589">
    <property type="entry name" value="Phage_integrase"/>
    <property type="match status" value="1"/>
</dbReference>
<dbReference type="InterPro" id="IPR002104">
    <property type="entry name" value="Integrase_catalytic"/>
</dbReference>
<proteinExistence type="inferred from homology"/>
<dbReference type="GO" id="GO:0006310">
    <property type="term" value="P:DNA recombination"/>
    <property type="evidence" value="ECO:0007669"/>
    <property type="project" value="UniProtKB-KW"/>
</dbReference>
<keyword evidence="3" id="KW-0238">DNA-binding</keyword>
<keyword evidence="4" id="KW-0233">DNA recombination</keyword>
<gene>
    <name evidence="6" type="ORF">EQG66_13945</name>
</gene>
<feature type="domain" description="Tyr recombinase" evidence="5">
    <location>
        <begin position="184"/>
        <end position="353"/>
    </location>
</feature>
<name>A0A4Q1KF09_9SPHN</name>
<dbReference type="GO" id="GO:0015074">
    <property type="term" value="P:DNA integration"/>
    <property type="evidence" value="ECO:0007669"/>
    <property type="project" value="UniProtKB-KW"/>
</dbReference>
<dbReference type="Gene3D" id="1.10.443.10">
    <property type="entry name" value="Intergrase catalytic core"/>
    <property type="match status" value="1"/>
</dbReference>
<dbReference type="InterPro" id="IPR011010">
    <property type="entry name" value="DNA_brk_join_enz"/>
</dbReference>
<evidence type="ECO:0000256" key="3">
    <source>
        <dbReference type="ARBA" id="ARBA00023125"/>
    </source>
</evidence>
<sequence length="360" mass="40108">MPASRISRANRPSMIGEKVNLCMATRHKSMMYLKIVRAKGREYCYFDTGQKDARGKTIYARLPTRSDRDFAVKYATMLGHRTRRANVQALLTVPKLVEMYQDSSHFAGLAPASRKIYALYLGVFAAMLPTAPAGLVERKDVATLLEKRAKTPAAANMILATISALYKWARKNGHVNNRPADDLDPMDIGEHDPWPEALVQSALEASDVRVRLSVHLLYYTAQRIGDVVRMRWGDIANGEIAVRQQKTGAQLVIPLHPDLEKELAKHARDLAPIIKGQHGKGLATMTLRTNIQQWAAERGHKVVPHGLRKNAVNTLLELGCSVAQTAAISGQSIQMIELYAKKRSQAKLARSAMQIWSKNR</sequence>
<accession>A0A4Q1KF09</accession>
<dbReference type="PANTHER" id="PTHR30349">
    <property type="entry name" value="PHAGE INTEGRASE-RELATED"/>
    <property type="match status" value="1"/>
</dbReference>
<organism evidence="6 7">
    <name type="scientific">Sphingobium fluviale</name>
    <dbReference type="NCBI Taxonomy" id="2506423"/>
    <lineage>
        <taxon>Bacteria</taxon>
        <taxon>Pseudomonadati</taxon>
        <taxon>Pseudomonadota</taxon>
        <taxon>Alphaproteobacteria</taxon>
        <taxon>Sphingomonadales</taxon>
        <taxon>Sphingomonadaceae</taxon>
        <taxon>Sphingobium</taxon>
    </lineage>
</organism>